<evidence type="ECO:0000256" key="1">
    <source>
        <dbReference type="SAM" id="MobiDB-lite"/>
    </source>
</evidence>
<dbReference type="Proteomes" id="UP000221165">
    <property type="component" value="Unassembled WGS sequence"/>
</dbReference>
<protein>
    <submittedName>
        <fullName evidence="2">Uncharacterized protein</fullName>
    </submittedName>
</protein>
<keyword evidence="3" id="KW-1185">Reference proteome</keyword>
<feature type="compositionally biased region" description="Polar residues" evidence="1">
    <location>
        <begin position="10"/>
        <end position="22"/>
    </location>
</feature>
<sequence>MFSREDSRHSWTSTRIPDTSTQRKSHRSPRTRRPESTGLENCRDGKLQVKGDQTVSFHLSSSSRKDRFS</sequence>
<gene>
    <name evidence="2" type="ORF">CSUI_011006</name>
</gene>
<evidence type="ECO:0000313" key="3">
    <source>
        <dbReference type="Proteomes" id="UP000221165"/>
    </source>
</evidence>
<comment type="caution">
    <text evidence="2">The sequence shown here is derived from an EMBL/GenBank/DDBJ whole genome shotgun (WGS) entry which is preliminary data.</text>
</comment>
<feature type="compositionally biased region" description="Polar residues" evidence="1">
    <location>
        <begin position="51"/>
        <end position="62"/>
    </location>
</feature>
<proteinExistence type="predicted"/>
<feature type="region of interest" description="Disordered" evidence="1">
    <location>
        <begin position="1"/>
        <end position="69"/>
    </location>
</feature>
<dbReference type="VEuPathDB" id="ToxoDB:CSUI_011006"/>
<evidence type="ECO:0000313" key="2">
    <source>
        <dbReference type="EMBL" id="PHJ15182.1"/>
    </source>
</evidence>
<dbReference type="AlphaFoldDB" id="A0A2C6KF39"/>
<accession>A0A2C6KF39</accession>
<dbReference type="EMBL" id="MIGC01009254">
    <property type="protein sequence ID" value="PHJ15182.1"/>
    <property type="molecule type" value="Genomic_DNA"/>
</dbReference>
<organism evidence="2 3">
    <name type="scientific">Cystoisospora suis</name>
    <dbReference type="NCBI Taxonomy" id="483139"/>
    <lineage>
        <taxon>Eukaryota</taxon>
        <taxon>Sar</taxon>
        <taxon>Alveolata</taxon>
        <taxon>Apicomplexa</taxon>
        <taxon>Conoidasida</taxon>
        <taxon>Coccidia</taxon>
        <taxon>Eucoccidiorida</taxon>
        <taxon>Eimeriorina</taxon>
        <taxon>Sarcocystidae</taxon>
        <taxon>Cystoisospora</taxon>
    </lineage>
</organism>
<reference evidence="2 3" key="1">
    <citation type="journal article" date="2017" name="Int. J. Parasitol.">
        <title>The genome of the protozoan parasite Cystoisospora suis and a reverse vaccinology approach to identify vaccine candidates.</title>
        <authorList>
            <person name="Palmieri N."/>
            <person name="Shrestha A."/>
            <person name="Ruttkowski B."/>
            <person name="Beck T."/>
            <person name="Vogl C."/>
            <person name="Tomley F."/>
            <person name="Blake D.P."/>
            <person name="Joachim A."/>
        </authorList>
    </citation>
    <scope>NUCLEOTIDE SEQUENCE [LARGE SCALE GENOMIC DNA]</scope>
    <source>
        <strain evidence="2 3">Wien I</strain>
    </source>
</reference>
<name>A0A2C6KF39_9APIC</name>
<dbReference type="RefSeq" id="XP_067916916.1">
    <property type="nucleotide sequence ID" value="XM_068071107.1"/>
</dbReference>
<dbReference type="GeneID" id="94434318"/>